<evidence type="ECO:0000313" key="2">
    <source>
        <dbReference type="EMBL" id="VDP05420.1"/>
    </source>
</evidence>
<evidence type="ECO:0000313" key="4">
    <source>
        <dbReference type="WBParaSite" id="SBAD_0000499101-mRNA-1"/>
    </source>
</evidence>
<keyword evidence="3" id="KW-1185">Reference proteome</keyword>
<dbReference type="InterPro" id="IPR016135">
    <property type="entry name" value="UBQ-conjugating_enzyme/RWD"/>
</dbReference>
<dbReference type="SUPFAM" id="SSF54495">
    <property type="entry name" value="UBC-like"/>
    <property type="match status" value="1"/>
</dbReference>
<accession>A0A183IME9</accession>
<protein>
    <submittedName>
        <fullName evidence="4">UBIQUITIN_CONJUGAT_2 domain-containing protein</fullName>
    </submittedName>
</protein>
<evidence type="ECO:0000313" key="3">
    <source>
        <dbReference type="Proteomes" id="UP000270296"/>
    </source>
</evidence>
<gene>
    <name evidence="2" type="ORF">SBAD_LOCUS4795</name>
</gene>
<dbReference type="Gene3D" id="3.10.110.10">
    <property type="entry name" value="Ubiquitin Conjugating Enzyme"/>
    <property type="match status" value="1"/>
</dbReference>
<reference evidence="2 3" key="2">
    <citation type="submission" date="2018-11" db="EMBL/GenBank/DDBJ databases">
        <authorList>
            <consortium name="Pathogen Informatics"/>
        </authorList>
    </citation>
    <scope>NUCLEOTIDE SEQUENCE [LARGE SCALE GENOMIC DNA]</scope>
</reference>
<dbReference type="InterPro" id="IPR000608">
    <property type="entry name" value="UBC"/>
</dbReference>
<proteinExistence type="predicted"/>
<dbReference type="AlphaFoldDB" id="A0A183IME9"/>
<dbReference type="OrthoDB" id="5596422at2759"/>
<reference evidence="4" key="1">
    <citation type="submission" date="2016-06" db="UniProtKB">
        <authorList>
            <consortium name="WormBaseParasite"/>
        </authorList>
    </citation>
    <scope>IDENTIFICATION</scope>
</reference>
<dbReference type="WBParaSite" id="SBAD_0000499101-mRNA-1">
    <property type="protein sequence ID" value="SBAD_0000499101-mRNA-1"/>
    <property type="gene ID" value="SBAD_0000499101"/>
</dbReference>
<dbReference type="PROSITE" id="PS50127">
    <property type="entry name" value="UBC_2"/>
    <property type="match status" value="1"/>
</dbReference>
<sequence>MFIRNGSYRGAIFRFEVDIPKKFPLCDRPPKFYFKTAVFHSAVDPQTYNNYHLLAIRNLTYLLSLCTPLDFSLHPLLVNNNSVI</sequence>
<feature type="domain" description="UBC core" evidence="1">
    <location>
        <begin position="1"/>
        <end position="84"/>
    </location>
</feature>
<evidence type="ECO:0000259" key="1">
    <source>
        <dbReference type="PROSITE" id="PS50127"/>
    </source>
</evidence>
<name>A0A183IME9_9BILA</name>
<dbReference type="Proteomes" id="UP000270296">
    <property type="component" value="Unassembled WGS sequence"/>
</dbReference>
<organism evidence="4">
    <name type="scientific">Soboliphyme baturini</name>
    <dbReference type="NCBI Taxonomy" id="241478"/>
    <lineage>
        <taxon>Eukaryota</taxon>
        <taxon>Metazoa</taxon>
        <taxon>Ecdysozoa</taxon>
        <taxon>Nematoda</taxon>
        <taxon>Enoplea</taxon>
        <taxon>Dorylaimia</taxon>
        <taxon>Dioctophymatida</taxon>
        <taxon>Dioctophymatoidea</taxon>
        <taxon>Soboliphymatidae</taxon>
        <taxon>Soboliphyme</taxon>
    </lineage>
</organism>
<dbReference type="EMBL" id="UZAM01008550">
    <property type="protein sequence ID" value="VDP05420.1"/>
    <property type="molecule type" value="Genomic_DNA"/>
</dbReference>
<dbReference type="Pfam" id="PF00179">
    <property type="entry name" value="UQ_con"/>
    <property type="match status" value="1"/>
</dbReference>